<comment type="caution">
    <text evidence="3">The sequence shown here is derived from an EMBL/GenBank/DDBJ whole genome shotgun (WGS) entry which is preliminary data.</text>
</comment>
<organism evidence="3 4">
    <name type="scientific">Candidatus Sungiibacteriota bacterium</name>
    <dbReference type="NCBI Taxonomy" id="2750080"/>
    <lineage>
        <taxon>Bacteria</taxon>
        <taxon>Candidatus Sungiibacteriota</taxon>
    </lineage>
</organism>
<dbReference type="Pfam" id="PF01370">
    <property type="entry name" value="Epimerase"/>
    <property type="match status" value="1"/>
</dbReference>
<dbReference type="PANTHER" id="PTHR43000">
    <property type="entry name" value="DTDP-D-GLUCOSE 4,6-DEHYDRATASE-RELATED"/>
    <property type="match status" value="1"/>
</dbReference>
<evidence type="ECO:0000313" key="3">
    <source>
        <dbReference type="EMBL" id="MBI2052250.1"/>
    </source>
</evidence>
<name>A0A9D6HTT6_9BACT</name>
<dbReference type="Proteomes" id="UP000786662">
    <property type="component" value="Unassembled WGS sequence"/>
</dbReference>
<protein>
    <submittedName>
        <fullName evidence="3">NAD-dependent epimerase/dehydratase family protein</fullName>
    </submittedName>
</protein>
<evidence type="ECO:0000256" key="1">
    <source>
        <dbReference type="ARBA" id="ARBA00007637"/>
    </source>
</evidence>
<reference evidence="3" key="1">
    <citation type="submission" date="2020-07" db="EMBL/GenBank/DDBJ databases">
        <title>Huge and variable diversity of episymbiotic CPR bacteria and DPANN archaea in groundwater ecosystems.</title>
        <authorList>
            <person name="He C.Y."/>
            <person name="Keren R."/>
            <person name="Whittaker M."/>
            <person name="Farag I.F."/>
            <person name="Doudna J."/>
            <person name="Cate J.H.D."/>
            <person name="Banfield J.F."/>
        </authorList>
    </citation>
    <scope>NUCLEOTIDE SEQUENCE</scope>
    <source>
        <strain evidence="3">NC_groundwater_191_Ag_S-0.1um_45_8</strain>
    </source>
</reference>
<dbReference type="Gene3D" id="3.40.50.720">
    <property type="entry name" value="NAD(P)-binding Rossmann-like Domain"/>
    <property type="match status" value="1"/>
</dbReference>
<evidence type="ECO:0000313" key="4">
    <source>
        <dbReference type="Proteomes" id="UP000786662"/>
    </source>
</evidence>
<accession>A0A9D6HTT6</accession>
<dbReference type="AlphaFoldDB" id="A0A9D6HTT6"/>
<dbReference type="InterPro" id="IPR001509">
    <property type="entry name" value="Epimerase_deHydtase"/>
</dbReference>
<evidence type="ECO:0000259" key="2">
    <source>
        <dbReference type="Pfam" id="PF01370"/>
    </source>
</evidence>
<gene>
    <name evidence="3" type="ORF">HYT38_01040</name>
</gene>
<dbReference type="EMBL" id="JACOYY010000033">
    <property type="protein sequence ID" value="MBI2052250.1"/>
    <property type="molecule type" value="Genomic_DNA"/>
</dbReference>
<sequence length="298" mass="33257">MRFAITGGCGFIGSFLAEELLKSGHEVRIIDLIGQPVIDKYVKYSKADICDLDSLRKCCNDIEQIIHLAAYSKIQDCIKNPQTAFRINVGGTLNVLLAAKDCGVKRVVYASSSSIYGDQTSLPFKENMSARLLNPYAATKFKGEQLCSGFARWCGIETVSLRLFNVYGSEAAVNGEAEYPSVVERFLHQKRLGQRLTIVGNGRQKRDLVNVKDVVQAFIAASSSKLIGQGEVVNIGSGISYSVSEIADWIGGEIIRIDKRYIEAYETRADVTQARKFLNWQSKFDLKNWITDRIYKKK</sequence>
<comment type="similarity">
    <text evidence="1">Belongs to the NAD(P)-dependent epimerase/dehydratase family.</text>
</comment>
<dbReference type="SUPFAM" id="SSF51735">
    <property type="entry name" value="NAD(P)-binding Rossmann-fold domains"/>
    <property type="match status" value="1"/>
</dbReference>
<proteinExistence type="inferred from homology"/>
<feature type="domain" description="NAD-dependent epimerase/dehydratase" evidence="2">
    <location>
        <begin position="5"/>
        <end position="236"/>
    </location>
</feature>
<dbReference type="InterPro" id="IPR036291">
    <property type="entry name" value="NAD(P)-bd_dom_sf"/>
</dbReference>